<feature type="compositionally biased region" description="Polar residues" evidence="1">
    <location>
        <begin position="422"/>
        <end position="431"/>
    </location>
</feature>
<name>A0AAV4ZQ30_9HYPH</name>
<keyword evidence="5" id="KW-1185">Reference proteome</keyword>
<evidence type="ECO:0000313" key="4">
    <source>
        <dbReference type="EMBL" id="GJD90634.1"/>
    </source>
</evidence>
<feature type="transmembrane region" description="Helical" evidence="2">
    <location>
        <begin position="148"/>
        <end position="168"/>
    </location>
</feature>
<feature type="compositionally biased region" description="Basic and acidic residues" evidence="1">
    <location>
        <begin position="397"/>
        <end position="414"/>
    </location>
</feature>
<organism evidence="4 5">
    <name type="scientific">Methylobacterium hispanicum</name>
    <dbReference type="NCBI Taxonomy" id="270350"/>
    <lineage>
        <taxon>Bacteria</taxon>
        <taxon>Pseudomonadati</taxon>
        <taxon>Pseudomonadota</taxon>
        <taxon>Alphaproteobacteria</taxon>
        <taxon>Hyphomicrobiales</taxon>
        <taxon>Methylobacteriaceae</taxon>
        <taxon>Methylobacterium</taxon>
    </lineage>
</organism>
<feature type="signal peptide" evidence="3">
    <location>
        <begin position="1"/>
        <end position="18"/>
    </location>
</feature>
<gene>
    <name evidence="4" type="ORF">BHAOGJBA_4176</name>
</gene>
<evidence type="ECO:0008006" key="6">
    <source>
        <dbReference type="Google" id="ProtNLM"/>
    </source>
</evidence>
<keyword evidence="3" id="KW-0732">Signal</keyword>
<dbReference type="RefSeq" id="WP_238230764.1">
    <property type="nucleotide sequence ID" value="NZ_BPQO01000020.1"/>
</dbReference>
<feature type="transmembrane region" description="Helical" evidence="2">
    <location>
        <begin position="28"/>
        <end position="50"/>
    </location>
</feature>
<keyword evidence="2" id="KW-0812">Transmembrane</keyword>
<accession>A0AAV4ZQ30</accession>
<keyword evidence="2" id="KW-0472">Membrane</keyword>
<comment type="caution">
    <text evidence="4">The sequence shown here is derived from an EMBL/GenBank/DDBJ whole genome shotgun (WGS) entry which is preliminary data.</text>
</comment>
<feature type="chain" id="PRO_5044011307" description="Histidine kinase" evidence="3">
    <location>
        <begin position="19"/>
        <end position="440"/>
    </location>
</feature>
<protein>
    <recommendedName>
        <fullName evidence="6">Histidine kinase</fullName>
    </recommendedName>
</protein>
<evidence type="ECO:0000256" key="3">
    <source>
        <dbReference type="SAM" id="SignalP"/>
    </source>
</evidence>
<keyword evidence="2" id="KW-1133">Transmembrane helix</keyword>
<sequence length="440" mass="46426">MRSLAALVLALVPSSAMAAAGAGESAALVLKALGTAVQLAGFLTVAVALWRLAVPSADKEKSVANLLAVLLIGAVMVGGPESTGMGLLHTTAADLPDTARPIEVGSGSPIGTAVEPKASTVADDASLWGALNAPIGGDRAEGVARASLFQILLVVMGIAAFLLLSIALRAEANDEPDEDQPRSIRDRTTARFEADRSGDGLPALLTSIRDWLARWYDLSRDALGDLYGRLVQFRRRVGIVARSEGGAAAVSMIAGDVRAGGGDVLARLEGYVERASEKRLSADGATARSAANARWIMASHGLATKAAPADLAAQVTRLLGRRLEPEDVARRLRHALDRVELGASEIWVERDGGRFYLASDEDVIAGIADLRRVDAARIDWLASATCWASDPRARLEIRPRREAPAAGRDDRRDEDAEPAGSTPASSMQATFRQIREKLVP</sequence>
<dbReference type="Proteomes" id="UP001055247">
    <property type="component" value="Unassembled WGS sequence"/>
</dbReference>
<dbReference type="EMBL" id="BPQO01000020">
    <property type="protein sequence ID" value="GJD90634.1"/>
    <property type="molecule type" value="Genomic_DNA"/>
</dbReference>
<reference evidence="4" key="1">
    <citation type="journal article" date="2016" name="Front. Microbiol.">
        <title>Genome Sequence of the Piezophilic, Mesophilic Sulfate-Reducing Bacterium Desulfovibrio indicus J2T.</title>
        <authorList>
            <person name="Cao J."/>
            <person name="Maignien L."/>
            <person name="Shao Z."/>
            <person name="Alain K."/>
            <person name="Jebbar M."/>
        </authorList>
    </citation>
    <scope>NUCLEOTIDE SEQUENCE</scope>
    <source>
        <strain evidence="4">DSM 16372</strain>
    </source>
</reference>
<evidence type="ECO:0000256" key="2">
    <source>
        <dbReference type="SAM" id="Phobius"/>
    </source>
</evidence>
<reference evidence="4" key="2">
    <citation type="submission" date="2021-08" db="EMBL/GenBank/DDBJ databases">
        <authorList>
            <person name="Tani A."/>
            <person name="Ola A."/>
            <person name="Ogura Y."/>
            <person name="Katsura K."/>
            <person name="Hayashi T."/>
        </authorList>
    </citation>
    <scope>NUCLEOTIDE SEQUENCE</scope>
    <source>
        <strain evidence="4">DSM 16372</strain>
    </source>
</reference>
<proteinExistence type="predicted"/>
<evidence type="ECO:0000256" key="1">
    <source>
        <dbReference type="SAM" id="MobiDB-lite"/>
    </source>
</evidence>
<feature type="transmembrane region" description="Helical" evidence="2">
    <location>
        <begin position="62"/>
        <end position="79"/>
    </location>
</feature>
<evidence type="ECO:0000313" key="5">
    <source>
        <dbReference type="Proteomes" id="UP001055247"/>
    </source>
</evidence>
<dbReference type="AlphaFoldDB" id="A0AAV4ZQ30"/>
<feature type="region of interest" description="Disordered" evidence="1">
    <location>
        <begin position="397"/>
        <end position="440"/>
    </location>
</feature>